<evidence type="ECO:0000313" key="5">
    <source>
        <dbReference type="EMBL" id="KAG5667552.1"/>
    </source>
</evidence>
<dbReference type="SUPFAM" id="SSF56574">
    <property type="entry name" value="Serpins"/>
    <property type="match status" value="1"/>
</dbReference>
<reference evidence="5" key="1">
    <citation type="submission" date="2021-03" db="EMBL/GenBank/DDBJ databases">
        <title>Chromosome level genome of the anhydrobiotic midge Polypedilum vanderplanki.</title>
        <authorList>
            <person name="Yoshida Y."/>
            <person name="Kikawada T."/>
            <person name="Gusev O."/>
        </authorList>
    </citation>
    <scope>NUCLEOTIDE SEQUENCE</scope>
    <source>
        <strain evidence="5">NIAS01</strain>
        <tissue evidence="5">Whole body or cell culture</tissue>
    </source>
</reference>
<dbReference type="InterPro" id="IPR023795">
    <property type="entry name" value="Serpin_CS"/>
</dbReference>
<keyword evidence="6" id="KW-1185">Reference proteome</keyword>
<dbReference type="Pfam" id="PF00079">
    <property type="entry name" value="Serpin"/>
    <property type="match status" value="1"/>
</dbReference>
<evidence type="ECO:0000256" key="3">
    <source>
        <dbReference type="RuleBase" id="RU000411"/>
    </source>
</evidence>
<comment type="similarity">
    <text evidence="3">Belongs to the serpin family.</text>
</comment>
<dbReference type="GO" id="GO:0005615">
    <property type="term" value="C:extracellular space"/>
    <property type="evidence" value="ECO:0007669"/>
    <property type="project" value="InterPro"/>
</dbReference>
<dbReference type="InterPro" id="IPR023796">
    <property type="entry name" value="Serpin_dom"/>
</dbReference>
<keyword evidence="2" id="KW-0722">Serine protease inhibitor</keyword>
<evidence type="ECO:0000259" key="4">
    <source>
        <dbReference type="SMART" id="SM00093"/>
    </source>
</evidence>
<dbReference type="AlphaFoldDB" id="A0A9J6BD96"/>
<evidence type="ECO:0000313" key="6">
    <source>
        <dbReference type="Proteomes" id="UP001107558"/>
    </source>
</evidence>
<dbReference type="PANTHER" id="PTHR11461">
    <property type="entry name" value="SERINE PROTEASE INHIBITOR, SERPIN"/>
    <property type="match status" value="1"/>
</dbReference>
<dbReference type="SMART" id="SM00093">
    <property type="entry name" value="SERPIN"/>
    <property type="match status" value="1"/>
</dbReference>
<dbReference type="EMBL" id="JADBJN010000004">
    <property type="protein sequence ID" value="KAG5667552.1"/>
    <property type="molecule type" value="Genomic_DNA"/>
</dbReference>
<dbReference type="PROSITE" id="PS00284">
    <property type="entry name" value="SERPIN"/>
    <property type="match status" value="1"/>
</dbReference>
<organism evidence="5 6">
    <name type="scientific">Polypedilum vanderplanki</name>
    <name type="common">Sleeping chironomid midge</name>
    <dbReference type="NCBI Taxonomy" id="319348"/>
    <lineage>
        <taxon>Eukaryota</taxon>
        <taxon>Metazoa</taxon>
        <taxon>Ecdysozoa</taxon>
        <taxon>Arthropoda</taxon>
        <taxon>Hexapoda</taxon>
        <taxon>Insecta</taxon>
        <taxon>Pterygota</taxon>
        <taxon>Neoptera</taxon>
        <taxon>Endopterygota</taxon>
        <taxon>Diptera</taxon>
        <taxon>Nematocera</taxon>
        <taxon>Chironomoidea</taxon>
        <taxon>Chironomidae</taxon>
        <taxon>Chironominae</taxon>
        <taxon>Polypedilum</taxon>
        <taxon>Polypedilum</taxon>
    </lineage>
</organism>
<accession>A0A9J6BD96</accession>
<proteinExistence type="inferred from homology"/>
<name>A0A9J6BD96_POLVA</name>
<keyword evidence="1" id="KW-0646">Protease inhibitor</keyword>
<comment type="caution">
    <text evidence="5">The sequence shown here is derived from an EMBL/GenBank/DDBJ whole genome shotgun (WGS) entry which is preliminary data.</text>
</comment>
<dbReference type="Gene3D" id="2.30.39.10">
    <property type="entry name" value="Alpha-1-antitrypsin, domain 1"/>
    <property type="match status" value="1"/>
</dbReference>
<dbReference type="Gene3D" id="3.30.497.10">
    <property type="entry name" value="Antithrombin, subunit I, domain 2"/>
    <property type="match status" value="1"/>
</dbReference>
<sequence>MECFKEFLIIYAAVFHSIHFVKTQDVGFLNAQQKFALELFSTISGPDHSTDVILSPISVSTALSILLIGSNGVTFKQLFFGLQYPTNYSINLVQVNSNLMIKNMAKVGAIEFATKLFITKSFSLQNNFKTSIDKYFQSGVESVDFSQNVKAAQRINDYISTSTHGMIQDVIKSDDLTEYTTMILVNCIFFKGLWQFPFDKSYTFKSDFNIDNKNTIQVDYMYQENSFNFGYINALNDAQVLELPYANSKLTLTLILPQTIDGIKNLVKAAKNFDFTKLSNQLTNTSVIVSIPKFNTTFEQYLNSPLTNMGMPLLFNKTVSQLDHIAHEFTVPKSLALDGLYHKAVIIVNEEGTTAAAVSVASSFSIKPTFTADRPFLYALRTNSNIYFLGLYAGNPQ</sequence>
<dbReference type="InterPro" id="IPR042185">
    <property type="entry name" value="Serpin_sf_2"/>
</dbReference>
<gene>
    <name evidence="5" type="ORF">PVAND_015531</name>
</gene>
<evidence type="ECO:0000256" key="1">
    <source>
        <dbReference type="ARBA" id="ARBA00022690"/>
    </source>
</evidence>
<dbReference type="CDD" id="cd00172">
    <property type="entry name" value="serpin"/>
    <property type="match status" value="1"/>
</dbReference>
<protein>
    <recommendedName>
        <fullName evidence="4">Serpin domain-containing protein</fullName>
    </recommendedName>
</protein>
<dbReference type="InterPro" id="IPR000215">
    <property type="entry name" value="Serpin_fam"/>
</dbReference>
<dbReference type="InterPro" id="IPR042178">
    <property type="entry name" value="Serpin_sf_1"/>
</dbReference>
<dbReference type="OrthoDB" id="671595at2759"/>
<dbReference type="Proteomes" id="UP001107558">
    <property type="component" value="Chromosome 4"/>
</dbReference>
<evidence type="ECO:0000256" key="2">
    <source>
        <dbReference type="ARBA" id="ARBA00022900"/>
    </source>
</evidence>
<dbReference type="PANTHER" id="PTHR11461:SF372">
    <property type="entry name" value="ACCESSORY GLAND PROTEIN ACP76A-RELATED"/>
    <property type="match status" value="1"/>
</dbReference>
<dbReference type="GO" id="GO:0004867">
    <property type="term" value="F:serine-type endopeptidase inhibitor activity"/>
    <property type="evidence" value="ECO:0007669"/>
    <property type="project" value="UniProtKB-KW"/>
</dbReference>
<dbReference type="InterPro" id="IPR036186">
    <property type="entry name" value="Serpin_sf"/>
</dbReference>
<feature type="domain" description="Serpin" evidence="4">
    <location>
        <begin position="37"/>
        <end position="396"/>
    </location>
</feature>